<dbReference type="InterPro" id="IPR005467">
    <property type="entry name" value="His_kinase_dom"/>
</dbReference>
<dbReference type="SMART" id="SM00387">
    <property type="entry name" value="HATPase_c"/>
    <property type="match status" value="1"/>
</dbReference>
<name>C0BZP5_9FIRM</name>
<dbReference type="HOGENOM" id="CLU_000445_89_34_9"/>
<evidence type="ECO:0000256" key="7">
    <source>
        <dbReference type="ARBA" id="ARBA00022777"/>
    </source>
</evidence>
<dbReference type="AlphaFoldDB" id="C0BZP5"/>
<feature type="domain" description="HAMP" evidence="13">
    <location>
        <begin position="175"/>
        <end position="227"/>
    </location>
</feature>
<dbReference type="PRINTS" id="PR01780">
    <property type="entry name" value="LANTIREGPROT"/>
</dbReference>
<evidence type="ECO:0000313" key="14">
    <source>
        <dbReference type="EMBL" id="EEG74623.1"/>
    </source>
</evidence>
<dbReference type="STRING" id="553973.CLOHYLEM_05287"/>
<comment type="caution">
    <text evidence="14">The sequence shown here is derived from an EMBL/GenBank/DDBJ whole genome shotgun (WGS) entry which is preliminary data.</text>
</comment>
<dbReference type="eggNOG" id="COG2205">
    <property type="taxonomic scope" value="Bacteria"/>
</dbReference>
<keyword evidence="7 14" id="KW-0418">Kinase</keyword>
<evidence type="ECO:0000256" key="3">
    <source>
        <dbReference type="ARBA" id="ARBA00012438"/>
    </source>
</evidence>
<evidence type="ECO:0000256" key="1">
    <source>
        <dbReference type="ARBA" id="ARBA00000085"/>
    </source>
</evidence>
<dbReference type="InterPro" id="IPR036097">
    <property type="entry name" value="HisK_dim/P_sf"/>
</dbReference>
<dbReference type="CDD" id="cd00082">
    <property type="entry name" value="HisKA"/>
    <property type="match status" value="1"/>
</dbReference>
<keyword evidence="6 11" id="KW-0812">Transmembrane</keyword>
<dbReference type="InterPro" id="IPR050398">
    <property type="entry name" value="HssS/ArlS-like"/>
</dbReference>
<dbReference type="EMBL" id="ABYI02000019">
    <property type="protein sequence ID" value="EEG74623.1"/>
    <property type="molecule type" value="Genomic_DNA"/>
</dbReference>
<evidence type="ECO:0000313" key="15">
    <source>
        <dbReference type="Proteomes" id="UP000004893"/>
    </source>
</evidence>
<evidence type="ECO:0000256" key="4">
    <source>
        <dbReference type="ARBA" id="ARBA00022553"/>
    </source>
</evidence>
<evidence type="ECO:0000256" key="9">
    <source>
        <dbReference type="ARBA" id="ARBA00023012"/>
    </source>
</evidence>
<dbReference type="EC" id="2.7.13.3" evidence="3"/>
<evidence type="ECO:0000259" key="12">
    <source>
        <dbReference type="PROSITE" id="PS50109"/>
    </source>
</evidence>
<keyword evidence="4" id="KW-0597">Phosphoprotein</keyword>
<gene>
    <name evidence="14" type="ORF">CLOHYLEM_05287</name>
</gene>
<dbReference type="InterPro" id="IPR003661">
    <property type="entry name" value="HisK_dim/P_dom"/>
</dbReference>
<dbReference type="InterPro" id="IPR008358">
    <property type="entry name" value="Sig_transdc_His_kin/Pase_MprB"/>
</dbReference>
<evidence type="ECO:0000256" key="11">
    <source>
        <dbReference type="SAM" id="Phobius"/>
    </source>
</evidence>
<keyword evidence="5" id="KW-0808">Transferase</keyword>
<dbReference type="PROSITE" id="PS50885">
    <property type="entry name" value="HAMP"/>
    <property type="match status" value="1"/>
</dbReference>
<evidence type="ECO:0000256" key="5">
    <source>
        <dbReference type="ARBA" id="ARBA00022679"/>
    </source>
</evidence>
<sequence length="462" mass="52255">MEIKRKKKIYTVFLTYLGAFLAQSALLAAAAYIALNIMINTGFLQPAVYTLNRLEEGAKDIETAGRVGESMIPDGAAYGVYDEAGNYLYGNFEKKEQGTAWNCKENGETQKAFKTFYKFIEREDKETCIVRYDILAQFADPSLRKHLPNAEWLFCAVILALFLLQTAWTARKFGKYLSGRIRTLNEVTDRIRENNLEFDREYSDVREIDDVLGSLFTMKEALKTSLEEQWKSEELKKEQISALAHDIKTPLTVIRGNAELIHETARDGDVREYNRYVTESVKEIEDYLIILQDTLRTGNSGREEEKVLKAEAFLRQIVKKAEHLGKGKKIQVKASIHTEGADIRVQEEKLYRAFMNILSNAAEYTPKGGVITIEAAVKTGAGQAYVETIVCDSGPGFTGKELKAASEQFFQGDMSRHKKGHYGIGLYIADRFIRQQGGVMETGNCKVTGGARIKVRLPLWRR</sequence>
<dbReference type="PROSITE" id="PS50109">
    <property type="entry name" value="HIS_KIN"/>
    <property type="match status" value="1"/>
</dbReference>
<dbReference type="RefSeq" id="WP_006442622.1">
    <property type="nucleotide sequence ID" value="NZ_CP036524.1"/>
</dbReference>
<dbReference type="SUPFAM" id="SSF47384">
    <property type="entry name" value="Homodimeric domain of signal transducing histidine kinase"/>
    <property type="match status" value="1"/>
</dbReference>
<dbReference type="GO" id="GO:0000155">
    <property type="term" value="F:phosphorelay sensor kinase activity"/>
    <property type="evidence" value="ECO:0007669"/>
    <property type="project" value="InterPro"/>
</dbReference>
<evidence type="ECO:0000259" key="13">
    <source>
        <dbReference type="PROSITE" id="PS50885"/>
    </source>
</evidence>
<dbReference type="InterPro" id="IPR003660">
    <property type="entry name" value="HAMP_dom"/>
</dbReference>
<evidence type="ECO:0000256" key="6">
    <source>
        <dbReference type="ARBA" id="ARBA00022692"/>
    </source>
</evidence>
<proteinExistence type="predicted"/>
<dbReference type="InterPro" id="IPR036890">
    <property type="entry name" value="HATPase_C_sf"/>
</dbReference>
<dbReference type="Proteomes" id="UP000004893">
    <property type="component" value="Unassembled WGS sequence"/>
</dbReference>
<feature type="domain" description="Histidine kinase" evidence="12">
    <location>
        <begin position="242"/>
        <end position="461"/>
    </location>
</feature>
<evidence type="ECO:0000256" key="2">
    <source>
        <dbReference type="ARBA" id="ARBA00004141"/>
    </source>
</evidence>
<keyword evidence="9" id="KW-0902">Two-component regulatory system</keyword>
<dbReference type="SMART" id="SM00388">
    <property type="entry name" value="HisKA"/>
    <property type="match status" value="1"/>
</dbReference>
<dbReference type="Gene3D" id="3.30.565.10">
    <property type="entry name" value="Histidine kinase-like ATPase, C-terminal domain"/>
    <property type="match status" value="1"/>
</dbReference>
<feature type="transmembrane region" description="Helical" evidence="11">
    <location>
        <begin position="12"/>
        <end position="35"/>
    </location>
</feature>
<keyword evidence="10 11" id="KW-0472">Membrane</keyword>
<reference evidence="14" key="2">
    <citation type="submission" date="2013-06" db="EMBL/GenBank/DDBJ databases">
        <title>Draft genome sequence of Clostridium hylemonae (DSM 15053).</title>
        <authorList>
            <person name="Sudarsanam P."/>
            <person name="Ley R."/>
            <person name="Guruge J."/>
            <person name="Turnbaugh P.J."/>
            <person name="Mahowald M."/>
            <person name="Liep D."/>
            <person name="Gordon J."/>
        </authorList>
    </citation>
    <scope>NUCLEOTIDE SEQUENCE</scope>
    <source>
        <strain evidence="14">DSM 15053</strain>
    </source>
</reference>
<organism evidence="14 15">
    <name type="scientific">[Clostridium] hylemonae DSM 15053</name>
    <dbReference type="NCBI Taxonomy" id="553973"/>
    <lineage>
        <taxon>Bacteria</taxon>
        <taxon>Bacillati</taxon>
        <taxon>Bacillota</taxon>
        <taxon>Clostridia</taxon>
        <taxon>Lachnospirales</taxon>
        <taxon>Lachnospiraceae</taxon>
    </lineage>
</organism>
<evidence type="ECO:0000256" key="10">
    <source>
        <dbReference type="ARBA" id="ARBA00023136"/>
    </source>
</evidence>
<evidence type="ECO:0000256" key="8">
    <source>
        <dbReference type="ARBA" id="ARBA00022989"/>
    </source>
</evidence>
<dbReference type="PANTHER" id="PTHR45528">
    <property type="entry name" value="SENSOR HISTIDINE KINASE CPXA"/>
    <property type="match status" value="1"/>
</dbReference>
<dbReference type="Gene3D" id="1.10.287.130">
    <property type="match status" value="1"/>
</dbReference>
<dbReference type="PANTHER" id="PTHR45528:SF8">
    <property type="entry name" value="HISTIDINE KINASE"/>
    <property type="match status" value="1"/>
</dbReference>
<dbReference type="InterPro" id="IPR003594">
    <property type="entry name" value="HATPase_dom"/>
</dbReference>
<dbReference type="Pfam" id="PF00512">
    <property type="entry name" value="HisKA"/>
    <property type="match status" value="1"/>
</dbReference>
<reference evidence="14" key="1">
    <citation type="submission" date="2009-02" db="EMBL/GenBank/DDBJ databases">
        <authorList>
            <person name="Fulton L."/>
            <person name="Clifton S."/>
            <person name="Fulton B."/>
            <person name="Xu J."/>
            <person name="Minx P."/>
            <person name="Pepin K.H."/>
            <person name="Johnson M."/>
            <person name="Bhonagiri V."/>
            <person name="Nash W.E."/>
            <person name="Mardis E.R."/>
            <person name="Wilson R.K."/>
        </authorList>
    </citation>
    <scope>NUCLEOTIDE SEQUENCE [LARGE SCALE GENOMIC DNA]</scope>
    <source>
        <strain evidence="14">DSM 15053</strain>
    </source>
</reference>
<comment type="catalytic activity">
    <reaction evidence="1">
        <text>ATP + protein L-histidine = ADP + protein N-phospho-L-histidine.</text>
        <dbReference type="EC" id="2.7.13.3"/>
    </reaction>
</comment>
<accession>C0BZP5</accession>
<keyword evidence="8 11" id="KW-1133">Transmembrane helix</keyword>
<comment type="subcellular location">
    <subcellularLocation>
        <location evidence="2">Membrane</location>
        <topology evidence="2">Multi-pass membrane protein</topology>
    </subcellularLocation>
</comment>
<dbReference type="Pfam" id="PF02518">
    <property type="entry name" value="HATPase_c"/>
    <property type="match status" value="1"/>
</dbReference>
<dbReference type="SUPFAM" id="SSF55874">
    <property type="entry name" value="ATPase domain of HSP90 chaperone/DNA topoisomerase II/histidine kinase"/>
    <property type="match status" value="1"/>
</dbReference>
<protein>
    <recommendedName>
        <fullName evidence="3">histidine kinase</fullName>
        <ecNumber evidence="3">2.7.13.3</ecNumber>
    </recommendedName>
</protein>
<keyword evidence="15" id="KW-1185">Reference proteome</keyword>
<dbReference type="GO" id="GO:0005886">
    <property type="term" value="C:plasma membrane"/>
    <property type="evidence" value="ECO:0007669"/>
    <property type="project" value="TreeGrafter"/>
</dbReference>